<evidence type="ECO:0000313" key="1">
    <source>
        <dbReference type="EMBL" id="EGJ39798.1"/>
    </source>
</evidence>
<organism evidence="1 2">
    <name type="scientific">Streptococcus sanguinis SK49</name>
    <dbReference type="NCBI Taxonomy" id="888808"/>
    <lineage>
        <taxon>Bacteria</taxon>
        <taxon>Bacillati</taxon>
        <taxon>Bacillota</taxon>
        <taxon>Bacilli</taxon>
        <taxon>Lactobacillales</taxon>
        <taxon>Streptococcaceae</taxon>
        <taxon>Streptococcus</taxon>
    </lineage>
</organism>
<reference evidence="1 2" key="1">
    <citation type="submission" date="2011-03" db="EMBL/GenBank/DDBJ databases">
        <authorList>
            <person name="Muzny D."/>
            <person name="Qin X."/>
            <person name="Deng J."/>
            <person name="Jiang H."/>
            <person name="Liu Y."/>
            <person name="Qu J."/>
            <person name="Song X.-Z."/>
            <person name="Zhang L."/>
            <person name="Thornton R."/>
            <person name="Coyle M."/>
            <person name="Francisco L."/>
            <person name="Jackson L."/>
            <person name="Javaid M."/>
            <person name="Korchina V."/>
            <person name="Kovar C."/>
            <person name="Mata R."/>
            <person name="Mathew T."/>
            <person name="Ngo R."/>
            <person name="Nguyen L."/>
            <person name="Nguyen N."/>
            <person name="Okwuonu G."/>
            <person name="Ongeri F."/>
            <person name="Pham C."/>
            <person name="Simmons D."/>
            <person name="Wilczek-Boney K."/>
            <person name="Hale W."/>
            <person name="Jakkamsetti A."/>
            <person name="Pham P."/>
            <person name="Ruth R."/>
            <person name="San Lucas F."/>
            <person name="Warren J."/>
            <person name="Zhang J."/>
            <person name="Zhao Z."/>
            <person name="Zhou C."/>
            <person name="Zhu D."/>
            <person name="Lee S."/>
            <person name="Bess C."/>
            <person name="Blankenburg K."/>
            <person name="Forbes L."/>
            <person name="Fu Q."/>
            <person name="Gubbala S."/>
            <person name="Hirani K."/>
            <person name="Jayaseelan J.C."/>
            <person name="Lara F."/>
            <person name="Munidasa M."/>
            <person name="Palculict T."/>
            <person name="Patil S."/>
            <person name="Pu L.-L."/>
            <person name="Saada N."/>
            <person name="Tang L."/>
            <person name="Weissenberger G."/>
            <person name="Zhu Y."/>
            <person name="Hemphill L."/>
            <person name="Shang Y."/>
            <person name="Youmans B."/>
            <person name="Ayvaz T."/>
            <person name="Ross M."/>
            <person name="Santibanez J."/>
            <person name="Aqrawi P."/>
            <person name="Gross S."/>
            <person name="Joshi V."/>
            <person name="Fowler G."/>
            <person name="Nazareth L."/>
            <person name="Reid J."/>
            <person name="Worley K."/>
            <person name="Petrosino J."/>
            <person name="Highlander S."/>
            <person name="Gibbs R."/>
        </authorList>
    </citation>
    <scope>NUCLEOTIDE SEQUENCE [LARGE SCALE GENOMIC DNA]</scope>
    <source>
        <strain evidence="1 2">SK49</strain>
    </source>
</reference>
<dbReference type="AlphaFoldDB" id="F3UWV8"/>
<proteinExistence type="predicted"/>
<dbReference type="Proteomes" id="UP000006459">
    <property type="component" value="Unassembled WGS sequence"/>
</dbReference>
<dbReference type="EMBL" id="AFFO01000008">
    <property type="protein sequence ID" value="EGJ39798.1"/>
    <property type="molecule type" value="Genomic_DNA"/>
</dbReference>
<evidence type="ECO:0000313" key="2">
    <source>
        <dbReference type="Proteomes" id="UP000006459"/>
    </source>
</evidence>
<protein>
    <submittedName>
        <fullName evidence="1">Uncharacterized protein</fullName>
    </submittedName>
</protein>
<name>F3UWV8_STRSA</name>
<gene>
    <name evidence="1" type="ORF">HMPREF9380_0996</name>
</gene>
<accession>F3UWV8</accession>
<comment type="caution">
    <text evidence="1">The sequence shown here is derived from an EMBL/GenBank/DDBJ whole genome shotgun (WGS) entry which is preliminary data.</text>
</comment>
<sequence>MKILDFKLFYKHFVFVDKGNFDVKKVLKRHIDVYVFVDVVCASEK</sequence>
<dbReference type="HOGENOM" id="CLU_205170_1_0_9"/>